<evidence type="ECO:0000256" key="6">
    <source>
        <dbReference type="ARBA" id="ARBA00047884"/>
    </source>
</evidence>
<organism evidence="9 10">
    <name type="scientific">Usitatibacter palustris</name>
    <dbReference type="NCBI Taxonomy" id="2732487"/>
    <lineage>
        <taxon>Bacteria</taxon>
        <taxon>Pseudomonadati</taxon>
        <taxon>Pseudomonadota</taxon>
        <taxon>Betaproteobacteria</taxon>
        <taxon>Nitrosomonadales</taxon>
        <taxon>Usitatibacteraceae</taxon>
        <taxon>Usitatibacter</taxon>
    </lineage>
</organism>
<dbReference type="SUPFAM" id="SSF54373">
    <property type="entry name" value="FAD-linked reductases, C-terminal domain"/>
    <property type="match status" value="1"/>
</dbReference>
<dbReference type="NCBIfam" id="NF001933">
    <property type="entry name" value="PRK00711.1"/>
    <property type="match status" value="1"/>
</dbReference>
<dbReference type="Proteomes" id="UP000503096">
    <property type="component" value="Chromosome"/>
</dbReference>
<dbReference type="HAMAP" id="MF_01202">
    <property type="entry name" value="DadA"/>
    <property type="match status" value="1"/>
</dbReference>
<keyword evidence="4 7" id="KW-0274">FAD</keyword>
<dbReference type="AlphaFoldDB" id="A0A6M4H8Y0"/>
<evidence type="ECO:0000256" key="3">
    <source>
        <dbReference type="ARBA" id="ARBA00022630"/>
    </source>
</evidence>
<dbReference type="GO" id="GO:0005886">
    <property type="term" value="C:plasma membrane"/>
    <property type="evidence" value="ECO:0007669"/>
    <property type="project" value="TreeGrafter"/>
</dbReference>
<dbReference type="Pfam" id="PF01266">
    <property type="entry name" value="DAO"/>
    <property type="match status" value="1"/>
</dbReference>
<sequence length="416" mass="44638">MKVLVLGAGVVGTATAWYLAKEGHEVTVLERQPGAGLETSFANGGQVSACHAEPWASPGAPGKILRWLLQDDAPLLFRPRLDAAQWRWGWEFLRECAPARYEANVRRIAALSLYSRGRLQALRAETGIAYDHLARGILHYYTDTAEFEAAARAVELMRGHGLDREVKSRAEAMGIEPALAHAGKLVVGATYTPSDESGDAHVFTRNLAALAGAKGADFRYGHTVIATGHGGGELTEVVTRDTEGQKRSWHADAYVVALGSYSPLIAAPLGFRVPVYPAKGYSVTVDVTDATRAPTVALTDDGAKLVFSRLGNRLRIAGTAELSGYSTTLNEVRCASIVRRARQMFPGAADFDRPALWTGLRPATPSNVPVIGRTPIRKLYMNTGHGTLGWTMACGSGAALADIISGRQPEVDFPFS</sequence>
<evidence type="ECO:0000256" key="4">
    <source>
        <dbReference type="ARBA" id="ARBA00022827"/>
    </source>
</evidence>
<accession>A0A6M4H8Y0</accession>
<feature type="domain" description="FAD dependent oxidoreductase" evidence="8">
    <location>
        <begin position="2"/>
        <end position="402"/>
    </location>
</feature>
<dbReference type="RefSeq" id="WP_171163861.1">
    <property type="nucleotide sequence ID" value="NZ_CP053073.1"/>
</dbReference>
<evidence type="ECO:0000259" key="8">
    <source>
        <dbReference type="Pfam" id="PF01266"/>
    </source>
</evidence>
<dbReference type="EMBL" id="CP053073">
    <property type="protein sequence ID" value="QJR16056.1"/>
    <property type="molecule type" value="Genomic_DNA"/>
</dbReference>
<dbReference type="FunCoup" id="A0A6M4H8Y0">
    <property type="interactions" value="487"/>
</dbReference>
<keyword evidence="10" id="KW-1185">Reference proteome</keyword>
<dbReference type="InParanoid" id="A0A6M4H8Y0"/>
<dbReference type="SUPFAM" id="SSF51905">
    <property type="entry name" value="FAD/NAD(P)-binding domain"/>
    <property type="match status" value="1"/>
</dbReference>
<proteinExistence type="inferred from homology"/>
<dbReference type="KEGG" id="upl:DSM104440_02884"/>
<evidence type="ECO:0000313" key="9">
    <source>
        <dbReference type="EMBL" id="QJR16056.1"/>
    </source>
</evidence>
<reference evidence="9 10" key="1">
    <citation type="submission" date="2020-04" db="EMBL/GenBank/DDBJ databases">
        <title>Usitatibacter rugosus gen. nov., sp. nov. and Usitatibacter palustris sp. nov., novel members of Usitatibacteraceae fam. nov. within the order Nitrosomonadales isolated from soil.</title>
        <authorList>
            <person name="Huber K.J."/>
            <person name="Neumann-Schaal M."/>
            <person name="Geppert A."/>
            <person name="Luckner M."/>
            <person name="Wanner G."/>
            <person name="Overmann J."/>
        </authorList>
    </citation>
    <scope>NUCLEOTIDE SEQUENCE [LARGE SCALE GENOMIC DNA]</scope>
    <source>
        <strain evidence="9 10">Swamp67</strain>
    </source>
</reference>
<dbReference type="EC" id="1.4.99.-" evidence="7"/>
<dbReference type="GO" id="GO:0055130">
    <property type="term" value="P:D-alanine catabolic process"/>
    <property type="evidence" value="ECO:0007669"/>
    <property type="project" value="TreeGrafter"/>
</dbReference>
<comment type="catalytic activity">
    <reaction evidence="6 7">
        <text>a D-alpha-amino acid + A + H2O = a 2-oxocarboxylate + AH2 + NH4(+)</text>
        <dbReference type="Rhea" id="RHEA:18125"/>
        <dbReference type="ChEBI" id="CHEBI:13193"/>
        <dbReference type="ChEBI" id="CHEBI:15377"/>
        <dbReference type="ChEBI" id="CHEBI:17499"/>
        <dbReference type="ChEBI" id="CHEBI:28938"/>
        <dbReference type="ChEBI" id="CHEBI:35179"/>
        <dbReference type="ChEBI" id="CHEBI:59871"/>
    </reaction>
</comment>
<dbReference type="InterPro" id="IPR023080">
    <property type="entry name" value="DadA"/>
</dbReference>
<comment type="cofactor">
    <cofactor evidence="1 7">
        <name>FAD</name>
        <dbReference type="ChEBI" id="CHEBI:57692"/>
    </cofactor>
</comment>
<evidence type="ECO:0000256" key="5">
    <source>
        <dbReference type="ARBA" id="ARBA00023002"/>
    </source>
</evidence>
<evidence type="ECO:0000256" key="7">
    <source>
        <dbReference type="HAMAP-Rule" id="MF_01202"/>
    </source>
</evidence>
<dbReference type="GO" id="GO:0005737">
    <property type="term" value="C:cytoplasm"/>
    <property type="evidence" value="ECO:0007669"/>
    <property type="project" value="TreeGrafter"/>
</dbReference>
<comment type="similarity">
    <text evidence="2 7">Belongs to the DadA oxidoreductase family.</text>
</comment>
<gene>
    <name evidence="9" type="primary">dadA1_2</name>
    <name evidence="7" type="synonym">dadA</name>
    <name evidence="9" type="ORF">DSM104440_02884</name>
</gene>
<dbReference type="InterPro" id="IPR036188">
    <property type="entry name" value="FAD/NAD-bd_sf"/>
</dbReference>
<evidence type="ECO:0000313" key="10">
    <source>
        <dbReference type="Proteomes" id="UP000503096"/>
    </source>
</evidence>
<dbReference type="PANTHER" id="PTHR13847:SF280">
    <property type="entry name" value="D-AMINO ACID DEHYDROGENASE"/>
    <property type="match status" value="1"/>
</dbReference>
<dbReference type="GO" id="GO:0008718">
    <property type="term" value="F:D-amino-acid dehydrogenase activity"/>
    <property type="evidence" value="ECO:0007669"/>
    <property type="project" value="UniProtKB-UniRule"/>
</dbReference>
<name>A0A6M4H8Y0_9PROT</name>
<dbReference type="Gene3D" id="3.30.9.10">
    <property type="entry name" value="D-Amino Acid Oxidase, subunit A, domain 2"/>
    <property type="match status" value="1"/>
</dbReference>
<evidence type="ECO:0000256" key="2">
    <source>
        <dbReference type="ARBA" id="ARBA00009410"/>
    </source>
</evidence>
<evidence type="ECO:0000256" key="1">
    <source>
        <dbReference type="ARBA" id="ARBA00001974"/>
    </source>
</evidence>
<dbReference type="Gene3D" id="3.50.50.60">
    <property type="entry name" value="FAD/NAD(P)-binding domain"/>
    <property type="match status" value="2"/>
</dbReference>
<keyword evidence="3 7" id="KW-0285">Flavoprotein</keyword>
<protein>
    <recommendedName>
        <fullName evidence="7">D-amino acid dehydrogenase</fullName>
        <ecNumber evidence="7">1.4.99.-</ecNumber>
    </recommendedName>
</protein>
<dbReference type="PANTHER" id="PTHR13847">
    <property type="entry name" value="SARCOSINE DEHYDROGENASE-RELATED"/>
    <property type="match status" value="1"/>
</dbReference>
<feature type="binding site" evidence="7">
    <location>
        <begin position="3"/>
        <end position="17"/>
    </location>
    <ligand>
        <name>FAD</name>
        <dbReference type="ChEBI" id="CHEBI:57692"/>
    </ligand>
</feature>
<keyword evidence="5 7" id="KW-0560">Oxidoreductase</keyword>
<comment type="function">
    <text evidence="7">Oxidative deamination of D-amino acids.</text>
</comment>
<dbReference type="InterPro" id="IPR006076">
    <property type="entry name" value="FAD-dep_OxRdtase"/>
</dbReference>